<dbReference type="InterPro" id="IPR050985">
    <property type="entry name" value="Alpha-glycosidase_related"/>
</dbReference>
<dbReference type="EMBL" id="CP000157">
    <property type="protein sequence ID" value="ABC62795.1"/>
    <property type="molecule type" value="Genomic_DNA"/>
</dbReference>
<evidence type="ECO:0000256" key="2">
    <source>
        <dbReference type="ARBA" id="ARBA00012755"/>
    </source>
</evidence>
<dbReference type="InterPro" id="IPR038417">
    <property type="entry name" value="Alpga-gal_N_sf"/>
</dbReference>
<keyword evidence="8" id="KW-1185">Reference proteome</keyword>
<dbReference type="InterPro" id="IPR031705">
    <property type="entry name" value="Glyco_hydro_36_C"/>
</dbReference>
<evidence type="ECO:0000256" key="3">
    <source>
        <dbReference type="ARBA" id="ARBA00022801"/>
    </source>
</evidence>
<evidence type="ECO:0000259" key="6">
    <source>
        <dbReference type="Pfam" id="PF16875"/>
    </source>
</evidence>
<feature type="domain" description="Glycosyl hydrolase family 36 C-terminal" evidence="5">
    <location>
        <begin position="619"/>
        <end position="691"/>
    </location>
</feature>
<dbReference type="Pfam" id="PF16874">
    <property type="entry name" value="Glyco_hydro_36C"/>
    <property type="match status" value="1"/>
</dbReference>
<dbReference type="AlphaFoldDB" id="Q2NBZ6"/>
<gene>
    <name evidence="7" type="ordered locus">ELI_03515</name>
</gene>
<dbReference type="Pfam" id="PF02065">
    <property type="entry name" value="Melibiase"/>
    <property type="match status" value="1"/>
</dbReference>
<dbReference type="InterPro" id="IPR013780">
    <property type="entry name" value="Glyco_hydro_b"/>
</dbReference>
<dbReference type="eggNOG" id="COG3345">
    <property type="taxonomic scope" value="Bacteria"/>
</dbReference>
<dbReference type="InterPro" id="IPR013785">
    <property type="entry name" value="Aldolase_TIM"/>
</dbReference>
<dbReference type="GO" id="GO:0016052">
    <property type="term" value="P:carbohydrate catabolic process"/>
    <property type="evidence" value="ECO:0007669"/>
    <property type="project" value="InterPro"/>
</dbReference>
<dbReference type="KEGG" id="eli:ELI_03515"/>
<dbReference type="STRING" id="314225.ELI_03515"/>
<evidence type="ECO:0000256" key="1">
    <source>
        <dbReference type="ARBA" id="ARBA00001255"/>
    </source>
</evidence>
<accession>Q2NBZ6</accession>
<dbReference type="SUPFAM" id="SSF51445">
    <property type="entry name" value="(Trans)glycosidases"/>
    <property type="match status" value="1"/>
</dbReference>
<dbReference type="PANTHER" id="PTHR43053:SF3">
    <property type="entry name" value="ALPHA-GALACTOSIDASE C-RELATED"/>
    <property type="match status" value="1"/>
</dbReference>
<sequence>MCKGHMTVEITSEFVTLRAGGTLIVLAASKGGRARMVYAGPDLQSASPEDLVALAARQHAPGGPEQPIAPSLLNCIGTGHPSPPGLLAHSRSQHWALDPRVAGVKVSAPGQVTILTRDEPSGLMVGHSIALCEASGVANFATALSTNTDTDFALEWCSALCLPLDPRFSRLTSFTGKWAREFQTEELAPIRGSFLRENRAGRTSHDSYPGFYCGTDTTGEGHGVAAAFHLAWNGNHRLRLDRLADETFSLQAGELLLPGEITITKGMSYVTPTLLASFSDEGYGAATRGLHRWLRANRLKPDLPRPVHYNTWEAVYFDQTPGRLFALAKQAAEVGAERFVLDDGWFGARRNDRAGLGDWHVSDAIYPDGLKPLADHVRSLGMEFGLWFEPEMVNPDSDLYRAHPDWVLEMDEVEPIASRHQLPVDMTLPVVRDYLFERIDSLVSDLGIAYIKWDMNRDIQHPGGADGRPAAHRNAKAIQLLLDRLREAHPDLVIESCSSGGARADYAMLERTDRVWTSDNNDARARHAIMRGAGYFLPLEVLGNHVGPKTCHITGRRFPMHFRAGTAVFGHMGMELDLAKENDADRAVLAKAIDLYKAHRALIHSGDYYRLETASHINAIGVVSANRDEALYQVAILDQHPAPHPPRLHFAGLGRDRRYRLAIEWPEHHAAEISTFTGSALMDYGLQLPQSLPDTCLIYHLKEER</sequence>
<dbReference type="InterPro" id="IPR017853">
    <property type="entry name" value="GH"/>
</dbReference>
<evidence type="ECO:0000313" key="7">
    <source>
        <dbReference type="EMBL" id="ABC62795.1"/>
    </source>
</evidence>
<dbReference type="PANTHER" id="PTHR43053">
    <property type="entry name" value="GLYCOSIDASE FAMILY 31"/>
    <property type="match status" value="1"/>
</dbReference>
<evidence type="ECO:0000256" key="4">
    <source>
        <dbReference type="ARBA" id="ARBA00023295"/>
    </source>
</evidence>
<name>Q2NBZ6_ERYLH</name>
<dbReference type="InterPro" id="IPR031704">
    <property type="entry name" value="Glyco_hydro_36_N"/>
</dbReference>
<dbReference type="Gene3D" id="3.20.20.70">
    <property type="entry name" value="Aldolase class I"/>
    <property type="match status" value="1"/>
</dbReference>
<dbReference type="Proteomes" id="UP000008808">
    <property type="component" value="Chromosome"/>
</dbReference>
<reference evidence="8" key="1">
    <citation type="journal article" date="2009" name="J. Bacteriol.">
        <title>Complete genome sequence of Erythrobacter litoralis HTCC2594.</title>
        <authorList>
            <person name="Oh H.M."/>
            <person name="Giovannoni S.J."/>
            <person name="Ferriera S."/>
            <person name="Johnson J."/>
            <person name="Cho J.C."/>
        </authorList>
    </citation>
    <scope>NUCLEOTIDE SEQUENCE [LARGE SCALE GENOMIC DNA]</scope>
    <source>
        <strain evidence="8">HTCC2594</strain>
    </source>
</reference>
<keyword evidence="4" id="KW-0326">Glycosidase</keyword>
<dbReference type="CAZy" id="GH36">
    <property type="family name" value="Glycoside Hydrolase Family 36"/>
</dbReference>
<dbReference type="FunFam" id="3.20.20.70:FF:000118">
    <property type="entry name" value="Alpha-galactosidase"/>
    <property type="match status" value="1"/>
</dbReference>
<feature type="domain" description="Glycosyl hydrolase family 36 N-terminal" evidence="6">
    <location>
        <begin position="34"/>
        <end position="259"/>
    </location>
</feature>
<dbReference type="Gene3D" id="2.60.40.1180">
    <property type="entry name" value="Golgi alpha-mannosidase II"/>
    <property type="match status" value="1"/>
</dbReference>
<protein>
    <recommendedName>
        <fullName evidence="2">alpha-galactosidase</fullName>
        <ecNumber evidence="2">3.2.1.22</ecNumber>
    </recommendedName>
</protein>
<dbReference type="InterPro" id="IPR002252">
    <property type="entry name" value="Glyco_hydro_36"/>
</dbReference>
<proteinExistence type="predicted"/>
<dbReference type="CDD" id="cd14791">
    <property type="entry name" value="GH36"/>
    <property type="match status" value="1"/>
</dbReference>
<dbReference type="GO" id="GO:0004557">
    <property type="term" value="F:alpha-galactosidase activity"/>
    <property type="evidence" value="ECO:0007669"/>
    <property type="project" value="UniProtKB-EC"/>
</dbReference>
<organism evidence="7 8">
    <name type="scientific">Erythrobacter litoralis (strain HTCC2594)</name>
    <dbReference type="NCBI Taxonomy" id="314225"/>
    <lineage>
        <taxon>Bacteria</taxon>
        <taxon>Pseudomonadati</taxon>
        <taxon>Pseudomonadota</taxon>
        <taxon>Alphaproteobacteria</taxon>
        <taxon>Sphingomonadales</taxon>
        <taxon>Erythrobacteraceae</taxon>
        <taxon>Erythrobacter/Porphyrobacter group</taxon>
        <taxon>Erythrobacter</taxon>
    </lineage>
</organism>
<dbReference type="EC" id="3.2.1.22" evidence="2"/>
<evidence type="ECO:0000259" key="5">
    <source>
        <dbReference type="Pfam" id="PF16874"/>
    </source>
</evidence>
<evidence type="ECO:0000313" key="8">
    <source>
        <dbReference type="Proteomes" id="UP000008808"/>
    </source>
</evidence>
<comment type="catalytic activity">
    <reaction evidence="1">
        <text>Hydrolysis of terminal, non-reducing alpha-D-galactose residues in alpha-D-galactosides, including galactose oligosaccharides, galactomannans and galactolipids.</text>
        <dbReference type="EC" id="3.2.1.22"/>
    </reaction>
</comment>
<dbReference type="Pfam" id="PF16875">
    <property type="entry name" value="Glyco_hydro_36N"/>
    <property type="match status" value="1"/>
</dbReference>
<dbReference type="Gene3D" id="2.70.98.60">
    <property type="entry name" value="alpha-galactosidase from lactobacil brevis"/>
    <property type="match status" value="1"/>
</dbReference>
<dbReference type="HOGENOM" id="CLU_009640_3_1_5"/>
<dbReference type="PRINTS" id="PR00743">
    <property type="entry name" value="GLHYDRLASE36"/>
</dbReference>
<keyword evidence="3" id="KW-0378">Hydrolase</keyword>